<keyword evidence="4" id="KW-0029">Amino-acid transport</keyword>
<reference evidence="7 8" key="1">
    <citation type="submission" date="2017-09" db="EMBL/GenBank/DDBJ databases">
        <title>Bloom of a denitrifying methanotroph, Candidatus Methylomirabilis limnetica, in a deep stratified lake.</title>
        <authorList>
            <person name="Graf J.S."/>
            <person name="Marchant H.K."/>
            <person name="Tienken D."/>
            <person name="Hach P.F."/>
            <person name="Brand A."/>
            <person name="Schubert C.J."/>
            <person name="Kuypers M.M."/>
            <person name="Milucka J."/>
        </authorList>
    </citation>
    <scope>NUCLEOTIDE SEQUENCE [LARGE SCALE GENOMIC DNA]</scope>
    <source>
        <strain evidence="7 8">Zug</strain>
    </source>
</reference>
<dbReference type="CDD" id="cd06342">
    <property type="entry name" value="PBP1_ABC_LIVBP-like"/>
    <property type="match status" value="1"/>
</dbReference>
<keyword evidence="2" id="KW-0813">Transport</keyword>
<keyword evidence="8" id="KW-1185">Reference proteome</keyword>
<evidence type="ECO:0000259" key="6">
    <source>
        <dbReference type="Pfam" id="PF13458"/>
    </source>
</evidence>
<dbReference type="EMBL" id="NVQC01000023">
    <property type="protein sequence ID" value="PTL35445.1"/>
    <property type="molecule type" value="Genomic_DNA"/>
</dbReference>
<dbReference type="PANTHER" id="PTHR47151:SF2">
    <property type="entry name" value="AMINO ACID BINDING PROTEIN"/>
    <property type="match status" value="1"/>
</dbReference>
<sequence>MGRRWLWPWKALALILLIAVNAHAASTIKVGVAGPLTGDQATLGQELKGGAIIAVEEWNAKGGLLGRKIEIVWGDDQHDPRQAVAVANKFVNEGVVGVIGHFNSSCSIPASTIYRDGKVVQLTPASTNPQFTERGLWNVFRVCGRDDQQGGVAANFIVRKLQKRRIAVLHDKTTYGQGLADETVKALEKAKIKPVYYGGVTQGEKDFRPVLTAVRLSDPEVLFYGGIYPEAILLTKQMRELGMKTVFMSGDGVWAKAFIDIAGKAAEGSFITFTPDQTKIKEAQEVIRRHKEKFGTEVGAYTVYSYVAATLLFEAIATTQSTDSIKIADHIRRTKWKTALGPIQFDKKGDVLVSPYVIWEVKDGKFVELQ</sequence>
<dbReference type="GO" id="GO:0006865">
    <property type="term" value="P:amino acid transport"/>
    <property type="evidence" value="ECO:0007669"/>
    <property type="project" value="UniProtKB-KW"/>
</dbReference>
<evidence type="ECO:0000256" key="5">
    <source>
        <dbReference type="SAM" id="SignalP"/>
    </source>
</evidence>
<name>A0A2T4TWG6_9BACT</name>
<keyword evidence="3 5" id="KW-0732">Signal</keyword>
<feature type="domain" description="Leucine-binding protein" evidence="6">
    <location>
        <begin position="27"/>
        <end position="364"/>
    </location>
</feature>
<comment type="similarity">
    <text evidence="1">Belongs to the leucine-binding protein family.</text>
</comment>
<feature type="chain" id="PRO_5015542854" evidence="5">
    <location>
        <begin position="25"/>
        <end position="370"/>
    </location>
</feature>
<dbReference type="PRINTS" id="PR00337">
    <property type="entry name" value="LEUILEVALBP"/>
</dbReference>
<accession>A0A2T4TWG6</accession>
<evidence type="ECO:0000256" key="2">
    <source>
        <dbReference type="ARBA" id="ARBA00022448"/>
    </source>
</evidence>
<dbReference type="InterPro" id="IPR028082">
    <property type="entry name" value="Peripla_BP_I"/>
</dbReference>
<reference evidence="8" key="2">
    <citation type="journal article" date="2018" name="Environ. Microbiol.">
        <title>Bloom of a denitrifying methanotroph, 'Candidatus Methylomirabilis limnetica', in a deep stratified lake.</title>
        <authorList>
            <person name="Graf J.S."/>
            <person name="Mayr M.J."/>
            <person name="Marchant H.K."/>
            <person name="Tienken D."/>
            <person name="Hach P.F."/>
            <person name="Brand A."/>
            <person name="Schubert C.J."/>
            <person name="Kuypers M.M."/>
            <person name="Milucka J."/>
        </authorList>
    </citation>
    <scope>NUCLEOTIDE SEQUENCE [LARGE SCALE GENOMIC DNA]</scope>
    <source>
        <strain evidence="8">Zug</strain>
    </source>
</reference>
<gene>
    <name evidence="7" type="ORF">CLG94_09230</name>
</gene>
<evidence type="ECO:0000256" key="3">
    <source>
        <dbReference type="ARBA" id="ARBA00022729"/>
    </source>
</evidence>
<dbReference type="PANTHER" id="PTHR47151">
    <property type="entry name" value="LEU/ILE/VAL-BINDING ABC TRANSPORTER SUBUNIT"/>
    <property type="match status" value="1"/>
</dbReference>
<protein>
    <submittedName>
        <fullName evidence="7">Branched chain amino acid ABC transporter substrate-binding protein</fullName>
    </submittedName>
</protein>
<dbReference type="Proteomes" id="UP000241436">
    <property type="component" value="Unassembled WGS sequence"/>
</dbReference>
<organism evidence="7 8">
    <name type="scientific">Candidatus Methylomirabilis limnetica</name>
    <dbReference type="NCBI Taxonomy" id="2033718"/>
    <lineage>
        <taxon>Bacteria</taxon>
        <taxon>Candidatus Methylomirabilota</taxon>
        <taxon>Candidatus Methylomirabilia</taxon>
        <taxon>Candidatus Methylomirabilales</taxon>
        <taxon>Candidatus Methylomirabilaceae</taxon>
        <taxon>Candidatus Methylomirabilis</taxon>
    </lineage>
</organism>
<proteinExistence type="inferred from homology"/>
<evidence type="ECO:0000313" key="7">
    <source>
        <dbReference type="EMBL" id="PTL35445.1"/>
    </source>
</evidence>
<dbReference type="Pfam" id="PF13458">
    <property type="entry name" value="Peripla_BP_6"/>
    <property type="match status" value="1"/>
</dbReference>
<evidence type="ECO:0000256" key="1">
    <source>
        <dbReference type="ARBA" id="ARBA00010062"/>
    </source>
</evidence>
<dbReference type="Gene3D" id="3.40.50.2300">
    <property type="match status" value="2"/>
</dbReference>
<dbReference type="InterPro" id="IPR000709">
    <property type="entry name" value="Leu_Ile_Val-bd"/>
</dbReference>
<dbReference type="InterPro" id="IPR028081">
    <property type="entry name" value="Leu-bd"/>
</dbReference>
<evidence type="ECO:0000256" key="4">
    <source>
        <dbReference type="ARBA" id="ARBA00022970"/>
    </source>
</evidence>
<dbReference type="AlphaFoldDB" id="A0A2T4TWG6"/>
<evidence type="ECO:0000313" key="8">
    <source>
        <dbReference type="Proteomes" id="UP000241436"/>
    </source>
</evidence>
<dbReference type="OrthoDB" id="9768386at2"/>
<dbReference type="SUPFAM" id="SSF53822">
    <property type="entry name" value="Periplasmic binding protein-like I"/>
    <property type="match status" value="1"/>
</dbReference>
<feature type="signal peptide" evidence="5">
    <location>
        <begin position="1"/>
        <end position="24"/>
    </location>
</feature>
<comment type="caution">
    <text evidence="7">The sequence shown here is derived from an EMBL/GenBank/DDBJ whole genome shotgun (WGS) entry which is preliminary data.</text>
</comment>
<dbReference type="RefSeq" id="WP_107562900.1">
    <property type="nucleotide sequence ID" value="NZ_NVQC01000023.1"/>
</dbReference>